<evidence type="ECO:0008006" key="4">
    <source>
        <dbReference type="Google" id="ProtNLM"/>
    </source>
</evidence>
<evidence type="ECO:0000256" key="1">
    <source>
        <dbReference type="SAM" id="Phobius"/>
    </source>
</evidence>
<dbReference type="OrthoDB" id="9153678at2"/>
<reference evidence="3" key="1">
    <citation type="submission" date="2015-06" db="EMBL/GenBank/DDBJ databases">
        <authorList>
            <person name="Lim Y.L."/>
            <person name="Ee R."/>
            <person name="Yong D."/>
            <person name="How K.Y."/>
            <person name="Yin W.F."/>
            <person name="Chan K.G."/>
        </authorList>
    </citation>
    <scope>NUCLEOTIDE SEQUENCE [LARGE SCALE GENOMIC DNA]</scope>
    <source>
        <strain evidence="3">DSM 25325</strain>
    </source>
</reference>
<dbReference type="STRING" id="445709.ABW99_04445"/>
<dbReference type="Proteomes" id="UP000036700">
    <property type="component" value="Chromosome"/>
</dbReference>
<protein>
    <recommendedName>
        <fullName evidence="4">Peptidase M56 domain-containing protein</fullName>
    </recommendedName>
</protein>
<dbReference type="RefSeq" id="WP_047213223.1">
    <property type="nucleotide sequence ID" value="NZ_CP011568.3"/>
</dbReference>
<name>A0A0G3ENK5_9BURK</name>
<dbReference type="KEGG" id="ptx:ABW99_04445"/>
<evidence type="ECO:0000313" key="2">
    <source>
        <dbReference type="EMBL" id="AKJ67584.1"/>
    </source>
</evidence>
<dbReference type="PATRIC" id="fig|445709.3.peg.952"/>
<keyword evidence="1" id="KW-1133">Transmembrane helix</keyword>
<feature type="transmembrane region" description="Helical" evidence="1">
    <location>
        <begin position="6"/>
        <end position="25"/>
    </location>
</feature>
<dbReference type="InterPro" id="IPR052173">
    <property type="entry name" value="Beta-lactam_resp_regulator"/>
</dbReference>
<feature type="transmembrane region" description="Helical" evidence="1">
    <location>
        <begin position="270"/>
        <end position="287"/>
    </location>
</feature>
<proteinExistence type="predicted"/>
<dbReference type="AlphaFoldDB" id="A0A0G3ENK5"/>
<organism evidence="2 3">
    <name type="scientific">Pandoraea thiooxydans</name>
    <dbReference type="NCBI Taxonomy" id="445709"/>
    <lineage>
        <taxon>Bacteria</taxon>
        <taxon>Pseudomonadati</taxon>
        <taxon>Pseudomonadota</taxon>
        <taxon>Betaproteobacteria</taxon>
        <taxon>Burkholderiales</taxon>
        <taxon>Burkholderiaceae</taxon>
        <taxon>Pandoraea</taxon>
    </lineage>
</organism>
<gene>
    <name evidence="2" type="ORF">ABW99_04445</name>
</gene>
<dbReference type="PANTHER" id="PTHR34978:SF3">
    <property type="entry name" value="SLR0241 PROTEIN"/>
    <property type="match status" value="1"/>
</dbReference>
<accession>A0A0G3ENK5</accession>
<dbReference type="EMBL" id="CP011568">
    <property type="protein sequence ID" value="AKJ67584.1"/>
    <property type="molecule type" value="Genomic_DNA"/>
</dbReference>
<evidence type="ECO:0000313" key="3">
    <source>
        <dbReference type="Proteomes" id="UP000036700"/>
    </source>
</evidence>
<dbReference type="PANTHER" id="PTHR34978">
    <property type="entry name" value="POSSIBLE SENSOR-TRANSDUCER PROTEIN BLAR"/>
    <property type="match status" value="1"/>
</dbReference>
<feature type="transmembrane region" description="Helical" evidence="1">
    <location>
        <begin position="77"/>
        <end position="96"/>
    </location>
</feature>
<keyword evidence="1" id="KW-0472">Membrane</keyword>
<keyword evidence="1" id="KW-0812">Transmembrane</keyword>
<sequence>MERESLLTVLLILFGGLAVQPFAMISLRTTPAPDGRSAERRAWLRLWLPVMPALMVAAWLCGWALREPDPVHDHLDRWVLIGACVPFAVVVWRAALRAVWALTREPFDAGTGVCTVGLLRPQILFSPFLAKTLDDDMIDAAWRHEQAHVEHRDPLRIWLAQLATDLQWPWPGARQRFDSWLEALELARDDEARRHGASGTALAAALLSTLRRSASGAEAQARRSRTHLSAHACLTGDPQALQRRVALLLAPLAEAPAAPRAMTRFLQIEARFICLLMAAGILGALYGERILHPLLAWTF</sequence>
<keyword evidence="3" id="KW-1185">Reference proteome</keyword>
<feature type="transmembrane region" description="Helical" evidence="1">
    <location>
        <begin position="46"/>
        <end position="65"/>
    </location>
</feature>